<comment type="subcellular location">
    <subcellularLocation>
        <location evidence="1">Nucleus</location>
    </subcellularLocation>
</comment>
<feature type="compositionally biased region" description="Acidic residues" evidence="4">
    <location>
        <begin position="272"/>
        <end position="286"/>
    </location>
</feature>
<dbReference type="GO" id="GO:0032040">
    <property type="term" value="C:small-subunit processome"/>
    <property type="evidence" value="ECO:0007669"/>
    <property type="project" value="TreeGrafter"/>
</dbReference>
<comment type="similarity">
    <text evidence="2">Belongs to the SAS10 family.</text>
</comment>
<comment type="caution">
    <text evidence="6">The sequence shown here is derived from an EMBL/GenBank/DDBJ whole genome shotgun (WGS) entry which is preliminary data.</text>
</comment>
<dbReference type="VEuPathDB" id="FungiDB:B9J08_002211"/>
<feature type="region of interest" description="Disordered" evidence="4">
    <location>
        <begin position="24"/>
        <end position="106"/>
    </location>
</feature>
<evidence type="ECO:0000256" key="1">
    <source>
        <dbReference type="ARBA" id="ARBA00004123"/>
    </source>
</evidence>
<evidence type="ECO:0000256" key="2">
    <source>
        <dbReference type="ARBA" id="ARBA00010979"/>
    </source>
</evidence>
<dbReference type="AlphaFoldDB" id="A0A0L0P7P3"/>
<feature type="compositionally biased region" description="Basic residues" evidence="4">
    <location>
        <begin position="508"/>
        <end position="525"/>
    </location>
</feature>
<dbReference type="InterPro" id="IPR018972">
    <property type="entry name" value="Sas10_C_dom"/>
</dbReference>
<dbReference type="VEuPathDB" id="FungiDB:CJJ09_003295"/>
<feature type="compositionally biased region" description="Acidic residues" evidence="4">
    <location>
        <begin position="294"/>
        <end position="305"/>
    </location>
</feature>
<accession>A0A0L0P7P3</accession>
<evidence type="ECO:0000313" key="7">
    <source>
        <dbReference type="Proteomes" id="UP000037122"/>
    </source>
</evidence>
<feature type="compositionally biased region" description="Acidic residues" evidence="4">
    <location>
        <begin position="55"/>
        <end position="78"/>
    </location>
</feature>
<name>A0A0L0P7P3_CANAR</name>
<dbReference type="VEuPathDB" id="FungiDB:CJI96_0002884"/>
<dbReference type="VEuPathDB" id="FungiDB:CJJ07_001371"/>
<feature type="compositionally biased region" description="Acidic residues" evidence="4">
    <location>
        <begin position="90"/>
        <end position="100"/>
    </location>
</feature>
<feature type="compositionally biased region" description="Basic and acidic residues" evidence="4">
    <location>
        <begin position="385"/>
        <end position="404"/>
    </location>
</feature>
<feature type="domain" description="Sas10 C-terminal" evidence="5">
    <location>
        <begin position="481"/>
        <end position="555"/>
    </location>
</feature>
<dbReference type="PANTHER" id="PTHR13237:SF8">
    <property type="entry name" value="SOMETHING ABOUT SILENCING PROTEIN 10"/>
    <property type="match status" value="1"/>
</dbReference>
<feature type="compositionally biased region" description="Acidic residues" evidence="4">
    <location>
        <begin position="34"/>
        <end position="43"/>
    </location>
</feature>
<evidence type="ECO:0000256" key="3">
    <source>
        <dbReference type="ARBA" id="ARBA00023242"/>
    </source>
</evidence>
<feature type="compositionally biased region" description="Polar residues" evidence="4">
    <location>
        <begin position="330"/>
        <end position="340"/>
    </location>
</feature>
<feature type="region of interest" description="Disordered" evidence="4">
    <location>
        <begin position="366"/>
        <end position="482"/>
    </location>
</feature>
<evidence type="ECO:0000313" key="6">
    <source>
        <dbReference type="EMBL" id="KNE02260.1"/>
    </source>
</evidence>
<feature type="compositionally biased region" description="Basic and acidic residues" evidence="4">
    <location>
        <begin position="417"/>
        <end position="431"/>
    </location>
</feature>
<dbReference type="PANTHER" id="PTHR13237">
    <property type="entry name" value="SOMETHING ABOUT SILENCING PROTEIN 10-RELATED"/>
    <property type="match status" value="1"/>
</dbReference>
<dbReference type="Proteomes" id="UP000037122">
    <property type="component" value="Unassembled WGS sequence"/>
</dbReference>
<keyword evidence="3" id="KW-0539">Nucleus</keyword>
<evidence type="ECO:0000256" key="4">
    <source>
        <dbReference type="SAM" id="MobiDB-lite"/>
    </source>
</evidence>
<proteinExistence type="inferred from homology"/>
<reference evidence="7" key="1">
    <citation type="journal article" date="2015" name="BMC Genomics">
        <title>Draft genome of a commonly misdiagnosed multidrug resistant pathogen Candida auris.</title>
        <authorList>
            <person name="Chatterjee S."/>
            <person name="Alampalli S.V."/>
            <person name="Nageshan R.K."/>
            <person name="Chettiar S.T."/>
            <person name="Joshi S."/>
            <person name="Tatu U.S."/>
        </authorList>
    </citation>
    <scope>NUCLEOTIDE SEQUENCE [LARGE SCALE GENOMIC DNA]</scope>
    <source>
        <strain evidence="7">6684</strain>
    </source>
</reference>
<dbReference type="Pfam" id="PF09368">
    <property type="entry name" value="Sas10"/>
    <property type="match status" value="1"/>
</dbReference>
<evidence type="ECO:0000259" key="5">
    <source>
        <dbReference type="Pfam" id="PF09368"/>
    </source>
</evidence>
<dbReference type="EMBL" id="LGST01000004">
    <property type="protein sequence ID" value="KNE02260.1"/>
    <property type="molecule type" value="Genomic_DNA"/>
</dbReference>
<feature type="region of interest" description="Disordered" evidence="4">
    <location>
        <begin position="264"/>
        <end position="340"/>
    </location>
</feature>
<feature type="compositionally biased region" description="Basic and acidic residues" evidence="4">
    <location>
        <begin position="446"/>
        <end position="474"/>
    </location>
</feature>
<organism evidence="6 7">
    <name type="scientific">Candidozyma auris</name>
    <name type="common">Yeast</name>
    <name type="synonym">Candida auris</name>
    <dbReference type="NCBI Taxonomy" id="498019"/>
    <lineage>
        <taxon>Eukaryota</taxon>
        <taxon>Fungi</taxon>
        <taxon>Dikarya</taxon>
        <taxon>Ascomycota</taxon>
        <taxon>Saccharomycotina</taxon>
        <taxon>Pichiomycetes</taxon>
        <taxon>Metschnikowiaceae</taxon>
        <taxon>Candidozyma</taxon>
    </lineage>
</organism>
<gene>
    <name evidence="6" type="ORF">QG37_00510</name>
</gene>
<feature type="region of interest" description="Disordered" evidence="4">
    <location>
        <begin position="495"/>
        <end position="556"/>
    </location>
</feature>
<sequence length="556" mass="63004">MSQEISDNELDAFDAGNEKVLLEQAGDYLRQKDSEDEDSEEEVLGLQNEVASESDKDESSDEEMDDGEIQSGEDDSDAEGWGSKKNYYGGEEDSDDDREMTEEALRQQKKHLQALAMDDFVDEEMMEDWTRKAKDHDAQDTKEIVISDEKIDFEQLDDEEKMKVLNGSFPELVPLLKEFTSLTPTLEGFEAETKTSPLIQAKLVALRAYLASISSYFALLMERLRGSDRHTSMKDEPVMELILQSREVWRQANELSVEEIGDIAEESGSGAEESEIEEQELDEEADQERILTDSELEDDQEEPPSDSETKGIKSASHIDISKPRVIKTAPLTNGTGDYSEQTAIDAGDLLDKQRRKKSLRFYTSKINKASQKGNPDEQFAGDADLPYKERLYERQQRLMEEARKRGLGGKDSMGDDLDGKDPASGDERDIYDTNDVNGEDYYENMKNARDAKKQARRSAHLEAKKAAREGKLADMAETADENGKRALNFQILKNKGLTPNRKNDNRNARVKKRKKYETAKKKLKSVRQVYDQNNRGPYEGEKTGIKKGMSRSVKLV</sequence>
<dbReference type="GO" id="GO:0000462">
    <property type="term" value="P:maturation of SSU-rRNA from tricistronic rRNA transcript (SSU-rRNA, 5.8S rRNA, LSU-rRNA)"/>
    <property type="evidence" value="ECO:0007669"/>
    <property type="project" value="TreeGrafter"/>
</dbReference>
<dbReference type="VEuPathDB" id="FungiDB:QG37_00510"/>
<dbReference type="VEuPathDB" id="FungiDB:CJI97_001571"/>
<protein>
    <recommendedName>
        <fullName evidence="5">Sas10 C-terminal domain-containing protein</fullName>
    </recommendedName>
</protein>